<name>A0A250WZE2_9CHLO</name>
<gene>
    <name evidence="2" type="ORF">CEUSTIGMA_g3657.t1</name>
</gene>
<feature type="compositionally biased region" description="Basic and acidic residues" evidence="1">
    <location>
        <begin position="468"/>
        <end position="477"/>
    </location>
</feature>
<evidence type="ECO:0000313" key="3">
    <source>
        <dbReference type="Proteomes" id="UP000232323"/>
    </source>
</evidence>
<accession>A0A250WZE2</accession>
<feature type="compositionally biased region" description="Basic and acidic residues" evidence="1">
    <location>
        <begin position="629"/>
        <end position="638"/>
    </location>
</feature>
<feature type="region of interest" description="Disordered" evidence="1">
    <location>
        <begin position="1"/>
        <end position="36"/>
    </location>
</feature>
<proteinExistence type="predicted"/>
<comment type="caution">
    <text evidence="2">The sequence shown here is derived from an EMBL/GenBank/DDBJ whole genome shotgun (WGS) entry which is preliminary data.</text>
</comment>
<feature type="compositionally biased region" description="Polar residues" evidence="1">
    <location>
        <begin position="233"/>
        <end position="242"/>
    </location>
</feature>
<feature type="region of interest" description="Disordered" evidence="1">
    <location>
        <begin position="449"/>
        <end position="491"/>
    </location>
</feature>
<dbReference type="EMBL" id="BEGY01000016">
    <property type="protein sequence ID" value="GAX76213.1"/>
    <property type="molecule type" value="Genomic_DNA"/>
</dbReference>
<feature type="compositionally biased region" description="Basic and acidic residues" evidence="1">
    <location>
        <begin position="597"/>
        <end position="606"/>
    </location>
</feature>
<feature type="region of interest" description="Disordered" evidence="1">
    <location>
        <begin position="195"/>
        <end position="245"/>
    </location>
</feature>
<sequence length="1209" mass="133524">MMKEDLIERLGSALGSTKNPSKQGQKGADALHGKISESVPKHDFVKRERANTNKTSRDTLGRRHLVRGSSMLNHGSSIRGREIDVSFVKGHKVRGRDHTFVPPPPLPPLPPPEILAGMFPNSMTLPAQILVPPLFIPPLLGTVDSPSPDSNSISYPMLPVASSILGHSTTSDFPMIKPHSLTDHDEGQRYLNTSMLPPTAACRGPGPGPRRVRGVGPGPRLKPRLSDPGLSLEESSQVTESSHGPAAYDDRQVHLEQAPDDADYVVHNASTEQHRSHFSILGKRVRGLDRDDDRKKDAESKDLQFQLHVQTVSGGQRSAHLDQLSNDSNPWDHDRGVKEALRFREKRERTASESRADASLFLNRSMHHERKGVSPVTGRRSPSPVQGLRVRHPVPTQHFTERSREGGHSQSPVSCHDLEPYHRAHCLDTEQRAEDLRRPPGYRFEASAVASSMETHRGRVQSASKPPFEGRDAHYGNERFNQGQPVSPSSRHSAEYIQSSHWKSATFSDVSCSNERGSRKVGMNGQHVLNPVGGIHEIRSDNVMHRGNIQEELMADDLRKIRYIPQPQQLAHDNRQSGSMQEERARHIDNRLGGSMQEERARHNENRQSGSIQEERSRLNDNRLGGSMQEERACHNENRLGGSMQEERARHKENRQSGSIQERSRNNNRNITKDGSMREERVNEYSRGDVGWRHDEAYSVHDAQTVITARGPGLSSEASQSFVHNSKCSLRSCRDDRFVSVHERGIKEQNESAVCKSTLEERTDRHSRVVDIGAVACGRESVLVVAGGGAIGNGDFDHRSHVRTEQGFRALKSNVTDIQHGMTEPAVVRAFAHEVAGVSGDQRGGVPAAAEYGKGRQDTVDFRQGTLEECALYNKWEQRHSRGLRRNDEACQRQQHDALEMGGVQCEEARHVDVQQDVHRNHRESSGDVVSRGQYRGKQYGEHMAGGVTAAAREDLELQDHAALHDAVHRNSGVSTVPSVASSSVREAGNSITLHHLNDMVRLGFISPGDLQAVLNKEADVPAITQIQLQFLKYRTMLMSQQQQLSAMSAQAPPVSIMQSSTISAQQPPPALASEACNKPSAFPPGFSQMGNQAVYQSHYYDQRGSVELQQGMEVSSLIRQREAPLSIGQTQATAEFVGGYGLAAVGILQPGVTHTAVLHAEAGLLPAASNPYQVSSVFLVPPESSFEQRTPAVIASSALQSHQRFTTY</sequence>
<dbReference type="Proteomes" id="UP000232323">
    <property type="component" value="Unassembled WGS sequence"/>
</dbReference>
<feature type="compositionally biased region" description="Basic and acidic residues" evidence="1">
    <location>
        <begin position="671"/>
        <end position="682"/>
    </location>
</feature>
<evidence type="ECO:0000256" key="1">
    <source>
        <dbReference type="SAM" id="MobiDB-lite"/>
    </source>
</evidence>
<feature type="region of interest" description="Disordered" evidence="1">
    <location>
        <begin position="314"/>
        <end position="337"/>
    </location>
</feature>
<feature type="region of interest" description="Disordered" evidence="1">
    <location>
        <begin position="591"/>
        <end position="682"/>
    </location>
</feature>
<feature type="compositionally biased region" description="Polar residues" evidence="1">
    <location>
        <begin position="479"/>
        <end position="491"/>
    </location>
</feature>
<feature type="compositionally biased region" description="Polar residues" evidence="1">
    <location>
        <begin position="14"/>
        <end position="24"/>
    </location>
</feature>
<organism evidence="2 3">
    <name type="scientific">Chlamydomonas eustigma</name>
    <dbReference type="NCBI Taxonomy" id="1157962"/>
    <lineage>
        <taxon>Eukaryota</taxon>
        <taxon>Viridiplantae</taxon>
        <taxon>Chlorophyta</taxon>
        <taxon>core chlorophytes</taxon>
        <taxon>Chlorophyceae</taxon>
        <taxon>CS clade</taxon>
        <taxon>Chlamydomonadales</taxon>
        <taxon>Chlamydomonadaceae</taxon>
        <taxon>Chlamydomonas</taxon>
    </lineage>
</organism>
<protein>
    <submittedName>
        <fullName evidence="2">Uncharacterized protein</fullName>
    </submittedName>
</protein>
<feature type="region of interest" description="Disordered" evidence="1">
    <location>
        <begin position="368"/>
        <end position="389"/>
    </location>
</feature>
<dbReference type="AlphaFoldDB" id="A0A250WZE2"/>
<keyword evidence="3" id="KW-1185">Reference proteome</keyword>
<evidence type="ECO:0000313" key="2">
    <source>
        <dbReference type="EMBL" id="GAX76213.1"/>
    </source>
</evidence>
<reference evidence="2 3" key="1">
    <citation type="submission" date="2017-08" db="EMBL/GenBank/DDBJ databases">
        <title>Acidophilic green algal genome provides insights into adaptation to an acidic environment.</title>
        <authorList>
            <person name="Hirooka S."/>
            <person name="Hirose Y."/>
            <person name="Kanesaki Y."/>
            <person name="Higuchi S."/>
            <person name="Fujiwara T."/>
            <person name="Onuma R."/>
            <person name="Era A."/>
            <person name="Ohbayashi R."/>
            <person name="Uzuka A."/>
            <person name="Nozaki H."/>
            <person name="Yoshikawa H."/>
            <person name="Miyagishima S.Y."/>
        </authorList>
    </citation>
    <scope>NUCLEOTIDE SEQUENCE [LARGE SCALE GENOMIC DNA]</scope>
    <source>
        <strain evidence="2 3">NIES-2499</strain>
    </source>
</reference>